<name>A0A6A1V0A4_9ROSI</name>
<sequence>MEYDTKAGQVLEFDFDKDKKVWGMAFPRDLIVVDLVKPLAPEQLGPREALMNPKATTSLEAKKFSCKLQSQGMKSPQPLSSKTLLPNPGTPSRSTKGGGAIVEAPEVHYLEMIQSGSTDGASKGYYERKRKFIHVDVEYVDHNIY</sequence>
<dbReference type="AlphaFoldDB" id="A0A6A1V0A4"/>
<feature type="region of interest" description="Disordered" evidence="1">
    <location>
        <begin position="69"/>
        <end position="99"/>
    </location>
</feature>
<evidence type="ECO:0000313" key="3">
    <source>
        <dbReference type="Proteomes" id="UP000516437"/>
    </source>
</evidence>
<feature type="compositionally biased region" description="Polar residues" evidence="1">
    <location>
        <begin position="69"/>
        <end position="95"/>
    </location>
</feature>
<evidence type="ECO:0000256" key="1">
    <source>
        <dbReference type="SAM" id="MobiDB-lite"/>
    </source>
</evidence>
<gene>
    <name evidence="2" type="ORF">CJ030_MR7G011667</name>
</gene>
<evidence type="ECO:0000313" key="2">
    <source>
        <dbReference type="EMBL" id="KAB1206114.1"/>
    </source>
</evidence>
<organism evidence="2 3">
    <name type="scientific">Morella rubra</name>
    <name type="common">Chinese bayberry</name>
    <dbReference type="NCBI Taxonomy" id="262757"/>
    <lineage>
        <taxon>Eukaryota</taxon>
        <taxon>Viridiplantae</taxon>
        <taxon>Streptophyta</taxon>
        <taxon>Embryophyta</taxon>
        <taxon>Tracheophyta</taxon>
        <taxon>Spermatophyta</taxon>
        <taxon>Magnoliopsida</taxon>
        <taxon>eudicotyledons</taxon>
        <taxon>Gunneridae</taxon>
        <taxon>Pentapetalae</taxon>
        <taxon>rosids</taxon>
        <taxon>fabids</taxon>
        <taxon>Fagales</taxon>
        <taxon>Myricaceae</taxon>
        <taxon>Morella</taxon>
    </lineage>
</organism>
<proteinExistence type="predicted"/>
<accession>A0A6A1V0A4</accession>
<comment type="caution">
    <text evidence="2">The sequence shown here is derived from an EMBL/GenBank/DDBJ whole genome shotgun (WGS) entry which is preliminary data.</text>
</comment>
<keyword evidence="3" id="KW-1185">Reference proteome</keyword>
<dbReference type="Proteomes" id="UP000516437">
    <property type="component" value="Chromosome 7"/>
</dbReference>
<dbReference type="EMBL" id="RXIC02000025">
    <property type="protein sequence ID" value="KAB1206114.1"/>
    <property type="molecule type" value="Genomic_DNA"/>
</dbReference>
<reference evidence="2 3" key="1">
    <citation type="journal article" date="2019" name="Plant Biotechnol. J.">
        <title>The red bayberry genome and genetic basis of sex determination.</title>
        <authorList>
            <person name="Jia H.M."/>
            <person name="Jia H.J."/>
            <person name="Cai Q.L."/>
            <person name="Wang Y."/>
            <person name="Zhao H.B."/>
            <person name="Yang W.F."/>
            <person name="Wang G.Y."/>
            <person name="Li Y.H."/>
            <person name="Zhan D.L."/>
            <person name="Shen Y.T."/>
            <person name="Niu Q.F."/>
            <person name="Chang L."/>
            <person name="Qiu J."/>
            <person name="Zhao L."/>
            <person name="Xie H.B."/>
            <person name="Fu W.Y."/>
            <person name="Jin J."/>
            <person name="Li X.W."/>
            <person name="Jiao Y."/>
            <person name="Zhou C.C."/>
            <person name="Tu T."/>
            <person name="Chai C.Y."/>
            <person name="Gao J.L."/>
            <person name="Fan L.J."/>
            <person name="van de Weg E."/>
            <person name="Wang J.Y."/>
            <person name="Gao Z.S."/>
        </authorList>
    </citation>
    <scope>NUCLEOTIDE SEQUENCE [LARGE SCALE GENOMIC DNA]</scope>
    <source>
        <tissue evidence="2">Leaves</tissue>
    </source>
</reference>
<protein>
    <submittedName>
        <fullName evidence="2">Uncharacterized protein</fullName>
    </submittedName>
</protein>